<reference evidence="2" key="1">
    <citation type="submission" date="2014-05" db="EMBL/GenBank/DDBJ databases">
        <title>The transcriptome of the halophilic microalga Tetraselmis sp. GSL018 isolated from the Great Salt Lake, Utah.</title>
        <authorList>
            <person name="Jinkerson R.E."/>
            <person name="D'Adamo S."/>
            <person name="Posewitz M.C."/>
        </authorList>
    </citation>
    <scope>NUCLEOTIDE SEQUENCE</scope>
    <source>
        <strain evidence="2">GSL018</strain>
    </source>
</reference>
<protein>
    <submittedName>
        <fullName evidence="2">Uncharacterized protein</fullName>
    </submittedName>
</protein>
<accession>A0A061RJ28</accession>
<evidence type="ECO:0000313" key="2">
    <source>
        <dbReference type="EMBL" id="JAC70620.1"/>
    </source>
</evidence>
<organism evidence="2">
    <name type="scientific">Tetraselmis sp. GSL018</name>
    <dbReference type="NCBI Taxonomy" id="582737"/>
    <lineage>
        <taxon>Eukaryota</taxon>
        <taxon>Viridiplantae</taxon>
        <taxon>Chlorophyta</taxon>
        <taxon>core chlorophytes</taxon>
        <taxon>Chlorodendrophyceae</taxon>
        <taxon>Chlorodendrales</taxon>
        <taxon>Chlorodendraceae</taxon>
        <taxon>Tetraselmis</taxon>
    </lineage>
</organism>
<evidence type="ECO:0000256" key="1">
    <source>
        <dbReference type="SAM" id="MobiDB-lite"/>
    </source>
</evidence>
<dbReference type="EMBL" id="GBEZ01015554">
    <property type="protein sequence ID" value="JAC70620.1"/>
    <property type="molecule type" value="Transcribed_RNA"/>
</dbReference>
<feature type="region of interest" description="Disordered" evidence="1">
    <location>
        <begin position="1"/>
        <end position="32"/>
    </location>
</feature>
<gene>
    <name evidence="2" type="ORF">TSPGSL018_3745</name>
</gene>
<feature type="non-terminal residue" evidence="2">
    <location>
        <position position="114"/>
    </location>
</feature>
<proteinExistence type="predicted"/>
<dbReference type="AlphaFoldDB" id="A0A061RJ28"/>
<sequence>MSVASQPIHSSSQVLHKKRMQSTNKRNSAKALGAVRLKDLGGDGLPAVADEKIAVSNTVNGTSPEKVESATCEQLLSPTSRFESELARDQTTDKWFDEQLRRANDENNSCASSG</sequence>
<name>A0A061RJ28_9CHLO</name>
<feature type="compositionally biased region" description="Polar residues" evidence="1">
    <location>
        <begin position="1"/>
        <end position="14"/>
    </location>
</feature>